<feature type="region of interest" description="Disordered" evidence="1">
    <location>
        <begin position="109"/>
        <end position="177"/>
    </location>
</feature>
<feature type="region of interest" description="Disordered" evidence="1">
    <location>
        <begin position="206"/>
        <end position="251"/>
    </location>
</feature>
<evidence type="ECO:0000313" key="3">
    <source>
        <dbReference type="Proteomes" id="UP001152795"/>
    </source>
</evidence>
<name>A0A6S7G1T9_PARCT</name>
<evidence type="ECO:0000256" key="1">
    <source>
        <dbReference type="SAM" id="MobiDB-lite"/>
    </source>
</evidence>
<feature type="compositionally biased region" description="Basic and acidic residues" evidence="1">
    <location>
        <begin position="109"/>
        <end position="130"/>
    </location>
</feature>
<reference evidence="2" key="1">
    <citation type="submission" date="2020-04" db="EMBL/GenBank/DDBJ databases">
        <authorList>
            <person name="Alioto T."/>
            <person name="Alioto T."/>
            <person name="Gomez Garrido J."/>
        </authorList>
    </citation>
    <scope>NUCLEOTIDE SEQUENCE</scope>
    <source>
        <strain evidence="2">A484AB</strain>
    </source>
</reference>
<evidence type="ECO:0000313" key="2">
    <source>
        <dbReference type="EMBL" id="CAB3979931.1"/>
    </source>
</evidence>
<dbReference type="OrthoDB" id="5988760at2759"/>
<organism evidence="2 3">
    <name type="scientific">Paramuricea clavata</name>
    <name type="common">Red gorgonian</name>
    <name type="synonym">Violescent sea-whip</name>
    <dbReference type="NCBI Taxonomy" id="317549"/>
    <lineage>
        <taxon>Eukaryota</taxon>
        <taxon>Metazoa</taxon>
        <taxon>Cnidaria</taxon>
        <taxon>Anthozoa</taxon>
        <taxon>Octocorallia</taxon>
        <taxon>Malacalcyonacea</taxon>
        <taxon>Plexauridae</taxon>
        <taxon>Paramuricea</taxon>
    </lineage>
</organism>
<protein>
    <submittedName>
        <fullName evidence="2">Uncharacterized protein</fullName>
    </submittedName>
</protein>
<keyword evidence="3" id="KW-1185">Reference proteome</keyword>
<feature type="compositionally biased region" description="Polar residues" evidence="1">
    <location>
        <begin position="230"/>
        <end position="246"/>
    </location>
</feature>
<gene>
    <name evidence="2" type="ORF">PACLA_8A033585</name>
</gene>
<accession>A0A6S7G1T9</accession>
<dbReference type="Gene3D" id="1.10.10.2590">
    <property type="entry name" value="BEN domain"/>
    <property type="match status" value="1"/>
</dbReference>
<proteinExistence type="predicted"/>
<sequence>MATNRIPISERMQNKIFKDKFPGSRSKSEACYIVYYPVEMRHSLVEGKNIVSPEYHVIRDNVTVRDSKGDTFQGKVVFVGDREQCTVKQVKLDAALERVLGGDFDDDGDVLKDSEIDNNDKNVNEQEKNHSSSKKASGKQKAASTASLSKTRVHAKIHLETSDEEEEESVVKSKTNDISAELTKEAERVSSLLKVSQRKELVNETRLKRPFSDSPSFPVYTPPEKKARMGNSSNGSTPRSNGSPSVGDNADAADEIHNQEEFIVGGDLLLDINAKFKKPNLYATCLLSHLFSEEEMREGALEPGEHCKKAALDQERINKIKRCIAIKYGEKSLEKRGWHDIQISLNQKCLDKLKAWK</sequence>
<dbReference type="AlphaFoldDB" id="A0A6S7G1T9"/>
<comment type="caution">
    <text evidence="2">The sequence shown here is derived from an EMBL/GenBank/DDBJ whole genome shotgun (WGS) entry which is preliminary data.</text>
</comment>
<dbReference type="EMBL" id="CACRXK020000242">
    <property type="protein sequence ID" value="CAB3979931.1"/>
    <property type="molecule type" value="Genomic_DNA"/>
</dbReference>
<dbReference type="Proteomes" id="UP001152795">
    <property type="component" value="Unassembled WGS sequence"/>
</dbReference>